<dbReference type="RefSeq" id="WP_136131315.1">
    <property type="nucleotide sequence ID" value="NZ_CM009570.1"/>
</dbReference>
<dbReference type="Pfam" id="PF09849">
    <property type="entry name" value="DUF2076"/>
    <property type="match status" value="1"/>
</dbReference>
<evidence type="ECO:0000313" key="2">
    <source>
        <dbReference type="EMBL" id="PPI86944.1"/>
    </source>
</evidence>
<feature type="region of interest" description="Disordered" evidence="1">
    <location>
        <begin position="98"/>
        <end position="131"/>
    </location>
</feature>
<keyword evidence="2" id="KW-0614">Plasmid</keyword>
<sequence length="231" mass="25481">MQFEEKNLIEKLFQRLKKAEDNLSTRDIEAEKQIQESIKLQPAAPYYMVQSLLIQEAALNKLNQEIIKLKNDICQLQSINHNKGKTFLGKLFSRNGSSNENTTGLQSPVAENNNQVVSNKPNYNSPISPRSGGTSFMSGALQTAAGVAGGVVIGNMLSNMFHHSTPEEIVDVIEDNGSSSMAENESYLHDLGHDSSDTFDHGFSDDQLTSYDDHVSDSDFDIGNFGDDDFV</sequence>
<dbReference type="Proteomes" id="UP000296034">
    <property type="component" value="Plasmid pSOE2"/>
</dbReference>
<dbReference type="OrthoDB" id="122910at2"/>
<accession>A0A2P5SX93</accession>
<comment type="caution">
    <text evidence="2">The sequence shown here is derived from an EMBL/GenBank/DDBJ whole genome shotgun (WGS) entry which is preliminary data.</text>
</comment>
<protein>
    <submittedName>
        <fullName evidence="2">DUF2076 domain-containing protein</fullName>
    </submittedName>
</protein>
<dbReference type="EMBL" id="PDKS01000010">
    <property type="protein sequence ID" value="PPI86944.1"/>
    <property type="molecule type" value="Genomic_DNA"/>
</dbReference>
<proteinExistence type="predicted"/>
<dbReference type="AlphaFoldDB" id="A0A2P5SX93"/>
<dbReference type="InterPro" id="IPR018648">
    <property type="entry name" value="DUF2076"/>
</dbReference>
<name>A0A2P5SX93_9GAMM</name>
<reference evidence="2" key="1">
    <citation type="journal article" date="2018" name="Genome Biol. Evol.">
        <title>Cladogenesis and Genomic Streamlining in Extracellular Endosymbionts of Tropical Stink Bugs.</title>
        <authorList>
            <person name="Otero-Bravo A."/>
            <person name="Goffredi S."/>
            <person name="Sabree Z.L."/>
        </authorList>
    </citation>
    <scope>NUCLEOTIDE SEQUENCE [LARGE SCALE GENOMIC DNA]</scope>
    <source>
        <strain evidence="2">SoET</strain>
        <plasmid evidence="2">pSOE2</plasmid>
    </source>
</reference>
<gene>
    <name evidence="2" type="ORF">CRV11_03645</name>
</gene>
<geneLocation type="plasmid" evidence="2">
    <name>pSOE2</name>
</geneLocation>
<evidence type="ECO:0000256" key="1">
    <source>
        <dbReference type="SAM" id="MobiDB-lite"/>
    </source>
</evidence>
<organism evidence="2">
    <name type="scientific">Candidatus Pantoea edessiphila</name>
    <dbReference type="NCBI Taxonomy" id="2044610"/>
    <lineage>
        <taxon>Bacteria</taxon>
        <taxon>Pseudomonadati</taxon>
        <taxon>Pseudomonadota</taxon>
        <taxon>Gammaproteobacteria</taxon>
        <taxon>Enterobacterales</taxon>
        <taxon>Erwiniaceae</taxon>
        <taxon>Pantoea</taxon>
    </lineage>
</organism>